<name>A0A7D6CNL8_9EURY</name>
<proteinExistence type="predicted"/>
<accession>A0A7D6CNL8</accession>
<dbReference type="Proteomes" id="UP000510869">
    <property type="component" value="Chromosome"/>
</dbReference>
<dbReference type="OrthoDB" id="255390at2157"/>
<evidence type="ECO:0000313" key="1">
    <source>
        <dbReference type="EMBL" id="QLK25216.1"/>
    </source>
</evidence>
<dbReference type="EMBL" id="CP059154">
    <property type="protein sequence ID" value="QLK25216.1"/>
    <property type="molecule type" value="Genomic_DNA"/>
</dbReference>
<protein>
    <submittedName>
        <fullName evidence="1">Uncharacterized protein</fullName>
    </submittedName>
</protein>
<dbReference type="KEGG" id="nay:HYG81_14105"/>
<gene>
    <name evidence="1" type="ORF">HYG81_14105</name>
</gene>
<dbReference type="RefSeq" id="WP_180840406.1">
    <property type="nucleotide sequence ID" value="NZ_CP059154.1"/>
</dbReference>
<dbReference type="AlphaFoldDB" id="A0A7D6CNL8"/>
<keyword evidence="2" id="KW-1185">Reference proteome</keyword>
<evidence type="ECO:0000313" key="2">
    <source>
        <dbReference type="Proteomes" id="UP000510869"/>
    </source>
</evidence>
<organism evidence="1 2">
    <name type="scientific">Natrinema zhouii</name>
    <dbReference type="NCBI Taxonomy" id="1710539"/>
    <lineage>
        <taxon>Archaea</taxon>
        <taxon>Methanobacteriati</taxon>
        <taxon>Methanobacteriota</taxon>
        <taxon>Stenosarchaea group</taxon>
        <taxon>Halobacteria</taxon>
        <taxon>Halobacteriales</taxon>
        <taxon>Natrialbaceae</taxon>
        <taxon>Natrinema</taxon>
    </lineage>
</organism>
<dbReference type="GeneID" id="56144360"/>
<reference evidence="1 2" key="1">
    <citation type="submission" date="2020-07" db="EMBL/GenBank/DDBJ databases">
        <title>Natrinema (YPL30) sp. nov. and Haloterrigena xxxxxx (YPL8) sp. nov., isolated from a salt mine.</title>
        <authorList>
            <person name="Cui H."/>
        </authorList>
    </citation>
    <scope>NUCLEOTIDE SEQUENCE [LARGE SCALE GENOMIC DNA]</scope>
    <source>
        <strain evidence="1 2">YPL13</strain>
    </source>
</reference>
<sequence>MATVRRDGKWTLEKDQEGVYAVCERGDLRARIITDDYEPQGILDDVTSNVMTETIEVRSFKDAEQEFQNYIEKAESSGFSLF</sequence>